<sequence>MTRTLNGETPTSPVHNKNRNTFLNSPPSHSPWLPAIDATDTNAPDAVTVTRDRKSSCFKMEKSAPSVGLGIAPGLSLATPSLPLASGAASDNNHGPVKSKNEAFFSGKEWADKYTNLRPPPRLSPTTPSTTSSSYGQDRNETVYFHDNPSAPIRIDAGSSVASGPRNTESANRNPGTHPLPELIPSSFSNHHPTQSILPLPSPFGDPSPIHQIIQNDIRNNSASSVDPSNHHAALSAYTAPSATTATGSITLNSPNIHGNIPAIELCPSTPKQKQQLRDDAENMSSAMADETLVREHMYPSPLQNSDFTNRYVGGYYVRKLLGIGAFSKVYLASTRDTVESNGLDVPAYAVKMINKGRLAADERIWSSVKREVAILKLIKHPNIVGLQATYETDSHFCIVMEYAKGQELFEICQTQQLDEPTVKNIFLTLVQTVQWLHAHNIVHRDLKMENIIVDLVSGDIKITDFGLARIIDGDTLLTTRCGSEEYAAPEIVQDKEYDGRKTDTWALGIILYALLVGYLPFTYDQRCGERVSHMFYRIIQAHVKWPTTTSTTQSSWTCKEAREVVERILVRQPDKRLVLEDVEHLSWYSSK</sequence>
<proteinExistence type="inferred from homology"/>
<comment type="similarity">
    <text evidence="1">Belongs to the protein kinase superfamily. CAMK Ser/Thr protein kinase family. NIM1 subfamily.</text>
</comment>
<dbReference type="OrthoDB" id="289250at2759"/>
<dbReference type="GO" id="GO:0004674">
    <property type="term" value="F:protein serine/threonine kinase activity"/>
    <property type="evidence" value="ECO:0007669"/>
    <property type="project" value="UniProtKB-KW"/>
</dbReference>
<dbReference type="InParanoid" id="A0A1X2HU50"/>
<keyword evidence="11" id="KW-1185">Reference proteome</keyword>
<dbReference type="InterPro" id="IPR017441">
    <property type="entry name" value="Protein_kinase_ATP_BS"/>
</dbReference>
<evidence type="ECO:0000313" key="10">
    <source>
        <dbReference type="EMBL" id="ORZ03110.1"/>
    </source>
</evidence>
<feature type="region of interest" description="Disordered" evidence="8">
    <location>
        <begin position="1"/>
        <end position="39"/>
    </location>
</feature>
<feature type="domain" description="Protein kinase" evidence="9">
    <location>
        <begin position="316"/>
        <end position="589"/>
    </location>
</feature>
<dbReference type="PROSITE" id="PS00108">
    <property type="entry name" value="PROTEIN_KINASE_ST"/>
    <property type="match status" value="1"/>
</dbReference>
<protein>
    <submittedName>
        <fullName evidence="10">Kinase-like domain-containing protein</fullName>
    </submittedName>
</protein>
<dbReference type="InterPro" id="IPR011009">
    <property type="entry name" value="Kinase-like_dom_sf"/>
</dbReference>
<keyword evidence="4 7" id="KW-0547">Nucleotide-binding</keyword>
<evidence type="ECO:0000313" key="11">
    <source>
        <dbReference type="Proteomes" id="UP000242180"/>
    </source>
</evidence>
<feature type="compositionally biased region" description="Polar residues" evidence="8">
    <location>
        <begin position="160"/>
        <end position="175"/>
    </location>
</feature>
<dbReference type="PROSITE" id="PS00107">
    <property type="entry name" value="PROTEIN_KINASE_ATP"/>
    <property type="match status" value="1"/>
</dbReference>
<feature type="binding site" evidence="7">
    <location>
        <position position="352"/>
    </location>
    <ligand>
        <name>ATP</name>
        <dbReference type="ChEBI" id="CHEBI:30616"/>
    </ligand>
</feature>
<feature type="compositionally biased region" description="Low complexity" evidence="8">
    <location>
        <begin position="124"/>
        <end position="134"/>
    </location>
</feature>
<keyword evidence="2" id="KW-0723">Serine/threonine-protein kinase</keyword>
<dbReference type="InterPro" id="IPR008271">
    <property type="entry name" value="Ser/Thr_kinase_AS"/>
</dbReference>
<dbReference type="GO" id="GO:0005524">
    <property type="term" value="F:ATP binding"/>
    <property type="evidence" value="ECO:0007669"/>
    <property type="project" value="UniProtKB-UniRule"/>
</dbReference>
<dbReference type="STRING" id="13706.A0A1X2HU50"/>
<dbReference type="PANTHER" id="PTHR24346:SF82">
    <property type="entry name" value="KP78A-RELATED"/>
    <property type="match status" value="1"/>
</dbReference>
<organism evidence="10 11">
    <name type="scientific">Syncephalastrum racemosum</name>
    <name type="common">Filamentous fungus</name>
    <dbReference type="NCBI Taxonomy" id="13706"/>
    <lineage>
        <taxon>Eukaryota</taxon>
        <taxon>Fungi</taxon>
        <taxon>Fungi incertae sedis</taxon>
        <taxon>Mucoromycota</taxon>
        <taxon>Mucoromycotina</taxon>
        <taxon>Mucoromycetes</taxon>
        <taxon>Mucorales</taxon>
        <taxon>Syncephalastraceae</taxon>
        <taxon>Syncephalastrum</taxon>
    </lineage>
</organism>
<dbReference type="Proteomes" id="UP000242180">
    <property type="component" value="Unassembled WGS sequence"/>
</dbReference>
<feature type="compositionally biased region" description="Polar residues" evidence="8">
    <location>
        <begin position="186"/>
        <end position="197"/>
    </location>
</feature>
<dbReference type="Gene3D" id="1.10.510.10">
    <property type="entry name" value="Transferase(Phosphotransferase) domain 1"/>
    <property type="match status" value="1"/>
</dbReference>
<dbReference type="SUPFAM" id="SSF56112">
    <property type="entry name" value="Protein kinase-like (PK-like)"/>
    <property type="match status" value="1"/>
</dbReference>
<keyword evidence="3" id="KW-0808">Transferase</keyword>
<comment type="caution">
    <text evidence="10">The sequence shown here is derived from an EMBL/GenBank/DDBJ whole genome shotgun (WGS) entry which is preliminary data.</text>
</comment>
<evidence type="ECO:0000256" key="5">
    <source>
        <dbReference type="ARBA" id="ARBA00022777"/>
    </source>
</evidence>
<gene>
    <name evidence="10" type="ORF">BCR43DRAFT_36063</name>
</gene>
<accession>A0A1X2HU50</accession>
<evidence type="ECO:0000256" key="7">
    <source>
        <dbReference type="PROSITE-ProRule" id="PRU10141"/>
    </source>
</evidence>
<reference evidence="10 11" key="1">
    <citation type="submission" date="2016-07" db="EMBL/GenBank/DDBJ databases">
        <title>Pervasive Adenine N6-methylation of Active Genes in Fungi.</title>
        <authorList>
            <consortium name="DOE Joint Genome Institute"/>
            <person name="Mondo S.J."/>
            <person name="Dannebaum R.O."/>
            <person name="Kuo R.C."/>
            <person name="Labutti K."/>
            <person name="Haridas S."/>
            <person name="Kuo A."/>
            <person name="Salamov A."/>
            <person name="Ahrendt S.R."/>
            <person name="Lipzen A."/>
            <person name="Sullivan W."/>
            <person name="Andreopoulos W.B."/>
            <person name="Clum A."/>
            <person name="Lindquist E."/>
            <person name="Daum C."/>
            <person name="Ramamoorthy G.K."/>
            <person name="Gryganskyi A."/>
            <person name="Culley D."/>
            <person name="Magnuson J.K."/>
            <person name="James T.Y."/>
            <person name="O'Malley M.A."/>
            <person name="Stajich J.E."/>
            <person name="Spatafora J.W."/>
            <person name="Visel A."/>
            <person name="Grigoriev I.V."/>
        </authorList>
    </citation>
    <scope>NUCLEOTIDE SEQUENCE [LARGE SCALE GENOMIC DNA]</scope>
    <source>
        <strain evidence="10 11">NRRL 2496</strain>
    </source>
</reference>
<evidence type="ECO:0000256" key="2">
    <source>
        <dbReference type="ARBA" id="ARBA00022527"/>
    </source>
</evidence>
<evidence type="ECO:0000256" key="6">
    <source>
        <dbReference type="ARBA" id="ARBA00022840"/>
    </source>
</evidence>
<evidence type="ECO:0000259" key="9">
    <source>
        <dbReference type="PROSITE" id="PS50011"/>
    </source>
</evidence>
<keyword evidence="5 10" id="KW-0418">Kinase</keyword>
<evidence type="ECO:0000256" key="1">
    <source>
        <dbReference type="ARBA" id="ARBA00010791"/>
    </source>
</evidence>
<dbReference type="PANTHER" id="PTHR24346">
    <property type="entry name" value="MAP/MICROTUBULE AFFINITY-REGULATING KINASE"/>
    <property type="match status" value="1"/>
</dbReference>
<feature type="compositionally biased region" description="Polar residues" evidence="8">
    <location>
        <begin position="1"/>
        <end position="27"/>
    </location>
</feature>
<dbReference type="EMBL" id="MCGN01000001">
    <property type="protein sequence ID" value="ORZ03110.1"/>
    <property type="molecule type" value="Genomic_DNA"/>
</dbReference>
<dbReference type="GO" id="GO:0005737">
    <property type="term" value="C:cytoplasm"/>
    <property type="evidence" value="ECO:0007669"/>
    <property type="project" value="TreeGrafter"/>
</dbReference>
<dbReference type="InterPro" id="IPR000719">
    <property type="entry name" value="Prot_kinase_dom"/>
</dbReference>
<feature type="region of interest" description="Disordered" evidence="8">
    <location>
        <begin position="114"/>
        <end position="211"/>
    </location>
</feature>
<dbReference type="FunFam" id="1.10.510.10:FF:000571">
    <property type="entry name" value="Maternal embryonic leucine zipper kinase"/>
    <property type="match status" value="1"/>
</dbReference>
<dbReference type="Pfam" id="PF00069">
    <property type="entry name" value="Pkinase"/>
    <property type="match status" value="1"/>
</dbReference>
<name>A0A1X2HU50_SYNRA</name>
<dbReference type="PROSITE" id="PS50011">
    <property type="entry name" value="PROTEIN_KINASE_DOM"/>
    <property type="match status" value="1"/>
</dbReference>
<evidence type="ECO:0000256" key="8">
    <source>
        <dbReference type="SAM" id="MobiDB-lite"/>
    </source>
</evidence>
<dbReference type="AlphaFoldDB" id="A0A1X2HU50"/>
<dbReference type="OMA" id="VTEFACC"/>
<evidence type="ECO:0000256" key="4">
    <source>
        <dbReference type="ARBA" id="ARBA00022741"/>
    </source>
</evidence>
<evidence type="ECO:0000256" key="3">
    <source>
        <dbReference type="ARBA" id="ARBA00022679"/>
    </source>
</evidence>
<dbReference type="GO" id="GO:0035556">
    <property type="term" value="P:intracellular signal transduction"/>
    <property type="evidence" value="ECO:0007669"/>
    <property type="project" value="TreeGrafter"/>
</dbReference>
<dbReference type="SMART" id="SM00220">
    <property type="entry name" value="S_TKc"/>
    <property type="match status" value="1"/>
</dbReference>
<keyword evidence="6 7" id="KW-0067">ATP-binding</keyword>